<comment type="caution">
    <text evidence="2">The sequence shown here is derived from an EMBL/GenBank/DDBJ whole genome shotgun (WGS) entry which is preliminary data.</text>
</comment>
<accession>A0A7J9G0Q0</accession>
<dbReference type="Proteomes" id="UP000593560">
    <property type="component" value="Unassembled WGS sequence"/>
</dbReference>
<sequence>MINIRMSKIIFTSLLRVLETLYNLQTSRHISSLDMLGSFLYILATGAKVSLCRERFQKCN</sequence>
<evidence type="ECO:0000313" key="2">
    <source>
        <dbReference type="EMBL" id="MBA0791167.1"/>
    </source>
</evidence>
<name>A0A7J9G0Q0_9ROSI</name>
<gene>
    <name evidence="2" type="ORF">Gohar_015762</name>
</gene>
<reference evidence="2 3" key="1">
    <citation type="journal article" date="2019" name="Genome Biol. Evol.">
        <title>Insights into the evolution of the New World diploid cottons (Gossypium, subgenus Houzingenia) based on genome sequencing.</title>
        <authorList>
            <person name="Grover C.E."/>
            <person name="Arick M.A. 2nd"/>
            <person name="Thrash A."/>
            <person name="Conover J.L."/>
            <person name="Sanders W.S."/>
            <person name="Peterson D.G."/>
            <person name="Frelichowski J.E."/>
            <person name="Scheffler J.A."/>
            <person name="Scheffler B.E."/>
            <person name="Wendel J.F."/>
        </authorList>
    </citation>
    <scope>NUCLEOTIDE SEQUENCE [LARGE SCALE GENOMIC DNA]</scope>
    <source>
        <strain evidence="2">0</strain>
        <tissue evidence="2">Leaf</tissue>
    </source>
</reference>
<evidence type="ECO:0000259" key="1">
    <source>
        <dbReference type="Pfam" id="PF26138"/>
    </source>
</evidence>
<proteinExistence type="predicted"/>
<keyword evidence="3" id="KW-1185">Reference proteome</keyword>
<protein>
    <recommendedName>
        <fullName evidence="1">DUF8040 domain-containing protein</fullName>
    </recommendedName>
</protein>
<dbReference type="AlphaFoldDB" id="A0A7J9G0Q0"/>
<organism evidence="2 3">
    <name type="scientific">Gossypium harknessii</name>
    <dbReference type="NCBI Taxonomy" id="34285"/>
    <lineage>
        <taxon>Eukaryota</taxon>
        <taxon>Viridiplantae</taxon>
        <taxon>Streptophyta</taxon>
        <taxon>Embryophyta</taxon>
        <taxon>Tracheophyta</taxon>
        <taxon>Spermatophyta</taxon>
        <taxon>Magnoliopsida</taxon>
        <taxon>eudicotyledons</taxon>
        <taxon>Gunneridae</taxon>
        <taxon>Pentapetalae</taxon>
        <taxon>rosids</taxon>
        <taxon>malvids</taxon>
        <taxon>Malvales</taxon>
        <taxon>Malvaceae</taxon>
        <taxon>Malvoideae</taxon>
        <taxon>Gossypium</taxon>
    </lineage>
</organism>
<dbReference type="Pfam" id="PF26138">
    <property type="entry name" value="DUF8040"/>
    <property type="match status" value="1"/>
</dbReference>
<feature type="domain" description="DUF8040" evidence="1">
    <location>
        <begin position="3"/>
        <end position="58"/>
    </location>
</feature>
<dbReference type="InterPro" id="IPR058353">
    <property type="entry name" value="DUF8040"/>
</dbReference>
<dbReference type="OrthoDB" id="785423at2759"/>
<dbReference type="EMBL" id="JABFAD010000001">
    <property type="protein sequence ID" value="MBA0791167.1"/>
    <property type="molecule type" value="Genomic_DNA"/>
</dbReference>
<evidence type="ECO:0000313" key="3">
    <source>
        <dbReference type="Proteomes" id="UP000593560"/>
    </source>
</evidence>